<feature type="compositionally biased region" description="Basic residues" evidence="1">
    <location>
        <begin position="305"/>
        <end position="315"/>
    </location>
</feature>
<dbReference type="GO" id="GO:0003676">
    <property type="term" value="F:nucleic acid binding"/>
    <property type="evidence" value="ECO:0007669"/>
    <property type="project" value="InterPro"/>
</dbReference>
<feature type="region of interest" description="Disordered" evidence="1">
    <location>
        <begin position="305"/>
        <end position="325"/>
    </location>
</feature>
<dbReference type="InterPro" id="IPR036397">
    <property type="entry name" value="RNaseH_sf"/>
</dbReference>
<reference evidence="3 4" key="1">
    <citation type="journal article" date="2008" name="Nature">
        <title>The genome of the choanoflagellate Monosiga brevicollis and the origin of metazoans.</title>
        <authorList>
            <consortium name="JGI Sequencing"/>
            <person name="King N."/>
            <person name="Westbrook M.J."/>
            <person name="Young S.L."/>
            <person name="Kuo A."/>
            <person name="Abedin M."/>
            <person name="Chapman J."/>
            <person name="Fairclough S."/>
            <person name="Hellsten U."/>
            <person name="Isogai Y."/>
            <person name="Letunic I."/>
            <person name="Marr M."/>
            <person name="Pincus D."/>
            <person name="Putnam N."/>
            <person name="Rokas A."/>
            <person name="Wright K.J."/>
            <person name="Zuzow R."/>
            <person name="Dirks W."/>
            <person name="Good M."/>
            <person name="Goodstein D."/>
            <person name="Lemons D."/>
            <person name="Li W."/>
            <person name="Lyons J.B."/>
            <person name="Morris A."/>
            <person name="Nichols S."/>
            <person name="Richter D.J."/>
            <person name="Salamov A."/>
            <person name="Bork P."/>
            <person name="Lim W.A."/>
            <person name="Manning G."/>
            <person name="Miller W.T."/>
            <person name="McGinnis W."/>
            <person name="Shapiro H."/>
            <person name="Tjian R."/>
            <person name="Grigoriev I.V."/>
            <person name="Rokhsar D."/>
        </authorList>
    </citation>
    <scope>NUCLEOTIDE SEQUENCE [LARGE SCALE GENOMIC DNA]</scope>
    <source>
        <strain evidence="4">MX1 / ATCC 50154</strain>
    </source>
</reference>
<feature type="region of interest" description="Disordered" evidence="1">
    <location>
        <begin position="436"/>
        <end position="466"/>
    </location>
</feature>
<dbReference type="Proteomes" id="UP000001357">
    <property type="component" value="Unassembled WGS sequence"/>
</dbReference>
<evidence type="ECO:0000313" key="3">
    <source>
        <dbReference type="EMBL" id="EDQ90550.1"/>
    </source>
</evidence>
<accession>A9UWE7</accession>
<gene>
    <name evidence="3" type="ORF">MONBRDRAFT_31945</name>
</gene>
<dbReference type="Pfam" id="PF13358">
    <property type="entry name" value="DDE_3"/>
    <property type="match status" value="1"/>
</dbReference>
<dbReference type="Gene3D" id="3.30.420.10">
    <property type="entry name" value="Ribonuclease H-like superfamily/Ribonuclease H"/>
    <property type="match status" value="1"/>
</dbReference>
<feature type="compositionally biased region" description="Basic and acidic residues" evidence="1">
    <location>
        <begin position="1090"/>
        <end position="1107"/>
    </location>
</feature>
<feature type="region of interest" description="Disordered" evidence="1">
    <location>
        <begin position="496"/>
        <end position="535"/>
    </location>
</feature>
<evidence type="ECO:0000313" key="4">
    <source>
        <dbReference type="Proteomes" id="UP000001357"/>
    </source>
</evidence>
<evidence type="ECO:0000256" key="1">
    <source>
        <dbReference type="SAM" id="MobiDB-lite"/>
    </source>
</evidence>
<dbReference type="PANTHER" id="PTHR33939">
    <property type="entry name" value="PROTEIN CBG22215"/>
    <property type="match status" value="1"/>
</dbReference>
<feature type="compositionally biased region" description="Polar residues" evidence="1">
    <location>
        <begin position="438"/>
        <end position="449"/>
    </location>
</feature>
<proteinExistence type="predicted"/>
<evidence type="ECO:0000259" key="2">
    <source>
        <dbReference type="Pfam" id="PF13358"/>
    </source>
</evidence>
<dbReference type="PANTHER" id="PTHR33939:SF1">
    <property type="entry name" value="DUF4371 DOMAIN-CONTAINING PROTEIN"/>
    <property type="match status" value="1"/>
</dbReference>
<feature type="domain" description="Tc1-like transposase DDE" evidence="2">
    <location>
        <begin position="835"/>
        <end position="959"/>
    </location>
</feature>
<feature type="compositionally biased region" description="Gly residues" evidence="1">
    <location>
        <begin position="1071"/>
        <end position="1081"/>
    </location>
</feature>
<dbReference type="GeneID" id="5889826"/>
<dbReference type="KEGG" id="mbr:MONBRDRAFT_31945"/>
<dbReference type="EMBL" id="CH991547">
    <property type="protein sequence ID" value="EDQ90550.1"/>
    <property type="molecule type" value="Genomic_DNA"/>
</dbReference>
<name>A9UWE7_MONBE</name>
<sequence>MSMKDVQTALDAVARPRGYSCKNVSWDDAQRGTVGGGLSSIGGNITDTRLWAKDGRRLYTLRSDNWNEKLGVVSADQVALLVGNHHDSDSARGAVLEPVTLRTFLRRASEFGGYAGVPAGTDLGAALVDDKVSIRFQTVFLPVQDDASQRGALEFCTEAYNYNTHADSDPRNLLLLCTTQGTAVQQDGRGAKKLFHHAHHDGQIHRYWLEAERSEHAVGGAQEETEAERADALDRGKATASVIGVPAMGTRFNVLMTVQVPLEQARIQPRRGMISSAACLKKMKKGAVAETLCYSSMTSCAKPRARCAGRGRGGRGGRGGAFMRPGISNAARVSRGSHVDTWAGLTTQAPKRQAAPCTVTVVMYYTVAGGVPSPEDVRAAIDDLDALYASCNASGRLAEAKFDFMKHELTVHEQSDVSHKVHAEPYKPAPVRVANHNIFPNSHTMPAKTSTRRQDKGFSLTSTDISPRPSKSGLGLVGGVLVIVVNGMPPKRSAAAVRRDAPAAATGSTGLPDGGSVAPVRTASAAASTSGQPARKRVPAVVVDDAFLEEGKAWVRAQRKKLQRAVSPFELLDIISLQLHLRHEAWQAEAQGERAPKHLWSREVGAILGRGTDTCGDAWKAFVTERRLPTSAVSTGPRGFKARRLPRTKKLRVALRNWLYEKEACGERVVAATVTGFLCAQGFLPAYLQHVGGKERLAVQRCVQRLVNDLGLSRSRRSGTIRYREKPHVAPQRDHYMGSMLTVRHQRRIVYLDESFVPHDQGAGSQASEASDLTAEPRASAAKSRRYCLLAAILGPDPAIPEPDRQPIHQPQLLRGALQILEGGKKAAKDYRAIFTPALFADWMDRLLSELASLGVHNAVIVMDSARYHKALPPSTPVQSMKKEELVHACQERGIHASLEETKGAIWARLSAWIQEHVHPIAVTKAEAAGHQVLFLPAHYPDLQPMEAVWSHIKGAVGRSYRPDRSFAEVKDALIQAVNQLDAATISAILTQTNQELDKLHGLLLRVDAVTSVESDSEDDASDSDGDGDNEGDGDGDNEGEGGGVADGNRTGTGDDQDEDSAAGTMATDVGGQGGRDGASGTGQTTLYGHGDRTGHVDVGAHQDARKTNHGNSSQVSSDGQQIAAAHGLGAATSLNAPAAIQQDGSGFACPHAQCAAG</sequence>
<feature type="compositionally biased region" description="Polar residues" evidence="1">
    <location>
        <begin position="1110"/>
        <end position="1121"/>
    </location>
</feature>
<protein>
    <recommendedName>
        <fullName evidence="2">Tc1-like transposase DDE domain-containing protein</fullName>
    </recommendedName>
</protein>
<dbReference type="InParanoid" id="A9UWE7"/>
<feature type="region of interest" description="Disordered" evidence="1">
    <location>
        <begin position="1012"/>
        <end position="1125"/>
    </location>
</feature>
<dbReference type="RefSeq" id="XP_001744601.1">
    <property type="nucleotide sequence ID" value="XM_001744549.1"/>
</dbReference>
<organism evidence="3 4">
    <name type="scientific">Monosiga brevicollis</name>
    <name type="common">Choanoflagellate</name>
    <dbReference type="NCBI Taxonomy" id="81824"/>
    <lineage>
        <taxon>Eukaryota</taxon>
        <taxon>Choanoflagellata</taxon>
        <taxon>Craspedida</taxon>
        <taxon>Salpingoecidae</taxon>
        <taxon>Monosiga</taxon>
    </lineage>
</organism>
<dbReference type="AlphaFoldDB" id="A9UWE7"/>
<feature type="compositionally biased region" description="Acidic residues" evidence="1">
    <location>
        <begin position="1015"/>
        <end position="1040"/>
    </location>
</feature>
<dbReference type="InterPro" id="IPR038717">
    <property type="entry name" value="Tc1-like_DDE_dom"/>
</dbReference>
<keyword evidence="4" id="KW-1185">Reference proteome</keyword>